<dbReference type="RefSeq" id="WP_311534468.1">
    <property type="nucleotide sequence ID" value="NZ_JAVRHQ010000008.1"/>
</dbReference>
<evidence type="ECO:0000313" key="2">
    <source>
        <dbReference type="Proteomes" id="UP001262889"/>
    </source>
</evidence>
<organism evidence="1 2">
    <name type="scientific">Autumnicola tepida</name>
    <dbReference type="NCBI Taxonomy" id="3075595"/>
    <lineage>
        <taxon>Bacteria</taxon>
        <taxon>Pseudomonadati</taxon>
        <taxon>Bacteroidota</taxon>
        <taxon>Flavobacteriia</taxon>
        <taxon>Flavobacteriales</taxon>
        <taxon>Flavobacteriaceae</taxon>
        <taxon>Autumnicola</taxon>
    </lineage>
</organism>
<name>A0ABU3C931_9FLAO</name>
<gene>
    <name evidence="1" type="ORF">RM553_08380</name>
</gene>
<comment type="caution">
    <text evidence="1">The sequence shown here is derived from an EMBL/GenBank/DDBJ whole genome shotgun (WGS) entry which is preliminary data.</text>
</comment>
<accession>A0ABU3C931</accession>
<dbReference type="EMBL" id="JAVRHQ010000008">
    <property type="protein sequence ID" value="MDT0642844.1"/>
    <property type="molecule type" value="Genomic_DNA"/>
</dbReference>
<sequence>MKKLFTLLFIGSMIASCSDDNSINDIEEPEAAVSLEEQVAEGKFDNSSLGIYEGVFTTLDGSQRSTVAIKLDGKNEPVVSFLFPDGTKSSIKAASTSKAQAGTINFSDDKFSFDFNVEEDGTNPEVTNVTYAGKEGDIIIFKETSKGAVSPKTGTYDCVDCEGHPELGEPGALQTFNIVITDGAESDMEVQLTLNTRTYYGNMTQSSCEESAFGDYTTCKLNGTIAGNTGPVTVNPSNTRTTFHQYRSGTGDCSTIQGVMSYTSSLFGGPFIMAFNTDDPIGPNGDCL</sequence>
<evidence type="ECO:0008006" key="3">
    <source>
        <dbReference type="Google" id="ProtNLM"/>
    </source>
</evidence>
<protein>
    <recommendedName>
        <fullName evidence="3">Lipoprotein</fullName>
    </recommendedName>
</protein>
<proteinExistence type="predicted"/>
<evidence type="ECO:0000313" key="1">
    <source>
        <dbReference type="EMBL" id="MDT0642844.1"/>
    </source>
</evidence>
<reference evidence="1 2" key="1">
    <citation type="submission" date="2023-09" db="EMBL/GenBank/DDBJ databases">
        <authorList>
            <person name="Rey-Velasco X."/>
        </authorList>
    </citation>
    <scope>NUCLEOTIDE SEQUENCE [LARGE SCALE GENOMIC DNA]</scope>
    <source>
        <strain evidence="1 2">F363</strain>
    </source>
</reference>
<keyword evidence="2" id="KW-1185">Reference proteome</keyword>
<dbReference type="PROSITE" id="PS51257">
    <property type="entry name" value="PROKAR_LIPOPROTEIN"/>
    <property type="match status" value="1"/>
</dbReference>
<dbReference type="Proteomes" id="UP001262889">
    <property type="component" value="Unassembled WGS sequence"/>
</dbReference>